<keyword evidence="4" id="KW-1185">Reference proteome</keyword>
<protein>
    <submittedName>
        <fullName evidence="3">Uncharacterized protein</fullName>
    </submittedName>
</protein>
<evidence type="ECO:0000313" key="4">
    <source>
        <dbReference type="Proteomes" id="UP000606974"/>
    </source>
</evidence>
<evidence type="ECO:0000256" key="1">
    <source>
        <dbReference type="SAM" id="MobiDB-lite"/>
    </source>
</evidence>
<feature type="compositionally biased region" description="Basic and acidic residues" evidence="1">
    <location>
        <begin position="232"/>
        <end position="241"/>
    </location>
</feature>
<dbReference type="Proteomes" id="UP000606974">
    <property type="component" value="Unassembled WGS sequence"/>
</dbReference>
<feature type="compositionally biased region" description="Polar residues" evidence="1">
    <location>
        <begin position="79"/>
        <end position="101"/>
    </location>
</feature>
<feature type="transmembrane region" description="Helical" evidence="2">
    <location>
        <begin position="138"/>
        <end position="162"/>
    </location>
</feature>
<proteinExistence type="predicted"/>
<comment type="caution">
    <text evidence="3">The sequence shown here is derived from an EMBL/GenBank/DDBJ whole genome shotgun (WGS) entry which is preliminary data.</text>
</comment>
<gene>
    <name evidence="3" type="ORF">GJ744_009180</name>
</gene>
<keyword evidence="2" id="KW-0472">Membrane</keyword>
<sequence>MSLQPYSGSIIEFGALSSPVTQVPQSPVIQVTQAPSPVTQVPSSLLYLTPTTFSSLLSSSPAVLLPAPSTVLTTGVTRESIQQGNPLPSVVVTTSTNSPRSSDLDARTTELVTSSQISSASTSPPPPPPAAGSLSAGAGAGIGIAVLILLLASIGGITYFLWRRRRRRLQARAEMTRYEEKPQLGDTSIVPGNKGFGIARISTEDRHELEGSSTAQFSPKGPPELRAGPYSNRHELEGRHR</sequence>
<keyword evidence="2" id="KW-1133">Transmembrane helix</keyword>
<evidence type="ECO:0000313" key="3">
    <source>
        <dbReference type="EMBL" id="KAF7508467.1"/>
    </source>
</evidence>
<feature type="compositionally biased region" description="Low complexity" evidence="1">
    <location>
        <begin position="111"/>
        <end position="122"/>
    </location>
</feature>
<dbReference type="AlphaFoldDB" id="A0A8H7E3X6"/>
<evidence type="ECO:0000256" key="2">
    <source>
        <dbReference type="SAM" id="Phobius"/>
    </source>
</evidence>
<keyword evidence="2" id="KW-0812">Transmembrane</keyword>
<reference evidence="3" key="1">
    <citation type="submission" date="2020-02" db="EMBL/GenBank/DDBJ databases">
        <authorList>
            <person name="Palmer J.M."/>
        </authorList>
    </citation>
    <scope>NUCLEOTIDE SEQUENCE</scope>
    <source>
        <strain evidence="3">EPUS1.4</strain>
        <tissue evidence="3">Thallus</tissue>
    </source>
</reference>
<feature type="region of interest" description="Disordered" evidence="1">
    <location>
        <begin position="202"/>
        <end position="241"/>
    </location>
</feature>
<feature type="region of interest" description="Disordered" evidence="1">
    <location>
        <begin position="79"/>
        <end position="134"/>
    </location>
</feature>
<name>A0A8H7E3X6_9EURO</name>
<dbReference type="EMBL" id="JAACFV010000053">
    <property type="protein sequence ID" value="KAF7508467.1"/>
    <property type="molecule type" value="Genomic_DNA"/>
</dbReference>
<organism evidence="3 4">
    <name type="scientific">Endocarpon pusillum</name>
    <dbReference type="NCBI Taxonomy" id="364733"/>
    <lineage>
        <taxon>Eukaryota</taxon>
        <taxon>Fungi</taxon>
        <taxon>Dikarya</taxon>
        <taxon>Ascomycota</taxon>
        <taxon>Pezizomycotina</taxon>
        <taxon>Eurotiomycetes</taxon>
        <taxon>Chaetothyriomycetidae</taxon>
        <taxon>Verrucariales</taxon>
        <taxon>Verrucariaceae</taxon>
        <taxon>Endocarpon</taxon>
    </lineage>
</organism>
<accession>A0A8H7E3X6</accession>